<proteinExistence type="predicted"/>
<evidence type="ECO:0000313" key="2">
    <source>
        <dbReference type="Proteomes" id="UP000032748"/>
    </source>
</evidence>
<name>A0A0D5Y4Y1_9PSED</name>
<dbReference type="PATRIC" id="fig|587753.10.peg.4644"/>
<sequence>MADPPIRKILMNSALISSLHMMQDCVLLQAMVFDCIAATVLQ</sequence>
<dbReference type="KEGG" id="pcz:PCL1606_46480"/>
<protein>
    <submittedName>
        <fullName evidence="1">Uncharacterized protein</fullName>
    </submittedName>
</protein>
<dbReference type="Proteomes" id="UP000032748">
    <property type="component" value="Chromosome"/>
</dbReference>
<dbReference type="AlphaFoldDB" id="A0A0D5Y4Y1"/>
<dbReference type="EMBL" id="CP011110">
    <property type="protein sequence ID" value="AKA26095.1"/>
    <property type="molecule type" value="Genomic_DNA"/>
</dbReference>
<reference evidence="1 2" key="1">
    <citation type="journal article" date="2015" name="Mol. Plant Microbe Interact.">
        <title>Comparative Genomic Analysis of Pseudomonas chlororaphis PCL1606 Reveals New Insight into Antifungal Compounds Involved in Biocontrol.</title>
        <authorList>
            <person name="Calderon C.E."/>
            <person name="Ramos C."/>
            <person name="de Vicente A."/>
            <person name="Cazorla F.M."/>
        </authorList>
    </citation>
    <scope>NUCLEOTIDE SEQUENCE [LARGE SCALE GENOMIC DNA]</scope>
    <source>
        <strain evidence="1 2">PCL1606</strain>
    </source>
</reference>
<gene>
    <name evidence="1" type="ORF">PCL1606_46480</name>
</gene>
<organism evidence="1 2">
    <name type="scientific">Pseudomonas chlororaphis</name>
    <dbReference type="NCBI Taxonomy" id="587753"/>
    <lineage>
        <taxon>Bacteria</taxon>
        <taxon>Pseudomonadati</taxon>
        <taxon>Pseudomonadota</taxon>
        <taxon>Gammaproteobacteria</taxon>
        <taxon>Pseudomonadales</taxon>
        <taxon>Pseudomonadaceae</taxon>
        <taxon>Pseudomonas</taxon>
    </lineage>
</organism>
<evidence type="ECO:0000313" key="1">
    <source>
        <dbReference type="EMBL" id="AKA26095.1"/>
    </source>
</evidence>
<accession>A0A0D5Y4Y1</accession>